<dbReference type="OrthoDB" id="3070804at2759"/>
<accession>A0A4Y7QAL6</accession>
<dbReference type="AlphaFoldDB" id="A0A4Y7QAL6"/>
<gene>
    <name evidence="3" type="ORF">BD410DRAFT_787158</name>
    <name evidence="2" type="ORF">BD410DRAFT_797522</name>
</gene>
<reference evidence="3 4" key="1">
    <citation type="submission" date="2018-06" db="EMBL/GenBank/DDBJ databases">
        <title>A transcriptomic atlas of mushroom development highlights an independent origin of complex multicellularity.</title>
        <authorList>
            <consortium name="DOE Joint Genome Institute"/>
            <person name="Krizsan K."/>
            <person name="Almasi E."/>
            <person name="Merenyi Z."/>
            <person name="Sahu N."/>
            <person name="Viragh M."/>
            <person name="Koszo T."/>
            <person name="Mondo S."/>
            <person name="Kiss B."/>
            <person name="Balint B."/>
            <person name="Kues U."/>
            <person name="Barry K."/>
            <person name="Hegedus J.C."/>
            <person name="Henrissat B."/>
            <person name="Johnson J."/>
            <person name="Lipzen A."/>
            <person name="Ohm R."/>
            <person name="Nagy I."/>
            <person name="Pangilinan J."/>
            <person name="Yan J."/>
            <person name="Xiong Y."/>
            <person name="Grigoriev I.V."/>
            <person name="Hibbett D.S."/>
            <person name="Nagy L.G."/>
        </authorList>
    </citation>
    <scope>NUCLEOTIDE SEQUENCE [LARGE SCALE GENOMIC DNA]</scope>
    <source>
        <strain evidence="3 4">SZMC22713</strain>
    </source>
</reference>
<evidence type="ECO:0000256" key="1">
    <source>
        <dbReference type="SAM" id="MobiDB-lite"/>
    </source>
</evidence>
<feature type="compositionally biased region" description="Low complexity" evidence="1">
    <location>
        <begin position="168"/>
        <end position="179"/>
    </location>
</feature>
<dbReference type="VEuPathDB" id="FungiDB:BD410DRAFT_787158"/>
<evidence type="ECO:0000313" key="4">
    <source>
        <dbReference type="Proteomes" id="UP000294933"/>
    </source>
</evidence>
<evidence type="ECO:0000313" key="2">
    <source>
        <dbReference type="EMBL" id="TDL13757.1"/>
    </source>
</evidence>
<sequence length="241" mass="26744">MFKRHTSDYEDIVAFDRLSGGLAVLDYPMDDMGRPILPRGVPSWLGRRGMAWECFCATIENHACPIKWTATTGIGTCQSAQCALQIDLEKILQTTRRFSAYPDIPTLASLHNDLNLPPPVPHRPYFGVARRYGLMNNNRSTARSRGLHVTLRIQAQPVPAERHGLYQSSSSSSASSSTSIVRNPSELGLSQKRLVRLIEGHGLEPFDALNLIERCDGCGKHFLDSFLRAHIVECRGGSVEI</sequence>
<organism evidence="3 4">
    <name type="scientific">Rickenella mellea</name>
    <dbReference type="NCBI Taxonomy" id="50990"/>
    <lineage>
        <taxon>Eukaryota</taxon>
        <taxon>Fungi</taxon>
        <taxon>Dikarya</taxon>
        <taxon>Basidiomycota</taxon>
        <taxon>Agaricomycotina</taxon>
        <taxon>Agaricomycetes</taxon>
        <taxon>Hymenochaetales</taxon>
        <taxon>Rickenellaceae</taxon>
        <taxon>Rickenella</taxon>
    </lineage>
</organism>
<proteinExistence type="predicted"/>
<name>A0A4Y7QAL6_9AGAM</name>
<dbReference type="EMBL" id="ML170169">
    <property type="protein sequence ID" value="TDL23860.1"/>
    <property type="molecule type" value="Genomic_DNA"/>
</dbReference>
<evidence type="ECO:0000313" key="3">
    <source>
        <dbReference type="EMBL" id="TDL23860.1"/>
    </source>
</evidence>
<dbReference type="Proteomes" id="UP000294933">
    <property type="component" value="Unassembled WGS sequence"/>
</dbReference>
<keyword evidence="4" id="KW-1185">Reference proteome</keyword>
<dbReference type="VEuPathDB" id="FungiDB:BD410DRAFT_797522"/>
<protein>
    <submittedName>
        <fullName evidence="3">Uncharacterized protein</fullName>
    </submittedName>
</protein>
<feature type="region of interest" description="Disordered" evidence="1">
    <location>
        <begin position="161"/>
        <end position="182"/>
    </location>
</feature>
<dbReference type="EMBL" id="ML170472">
    <property type="protein sequence ID" value="TDL13757.1"/>
    <property type="molecule type" value="Genomic_DNA"/>
</dbReference>